<name>A0A7J6KVU8_PEROL</name>
<evidence type="ECO:0000313" key="2">
    <source>
        <dbReference type="Proteomes" id="UP000570595"/>
    </source>
</evidence>
<sequence length="281" mass="31618">MDYFGIVLIYLTIGPSYGVEYMPYARPVPWLFGSPVANDNRYYIEPLRKNEDSTVADGFECIPVLQLATEPKDSPISDVWVHGIDGQTNKQTTYVATAHADDPNQECFSSIDPPSDVALRELNGICNTVGFRVLNTSDPYVLKDGTYSGNKDSSMGLKADVKSGKIKRLTTHDLMESRNDELYYFGVGHVISVIVGNHMNSNRNDTLILEPEVRELPLEYDAITWENLGSWDHDESRYEDINENGGHEKGSGKRLGRVRKMVRGVKRRVHALGAKNYNRLE</sequence>
<dbReference type="AlphaFoldDB" id="A0A7J6KVU8"/>
<organism evidence="1 2">
    <name type="scientific">Perkinsus olseni</name>
    <name type="common">Perkinsus atlanticus</name>
    <dbReference type="NCBI Taxonomy" id="32597"/>
    <lineage>
        <taxon>Eukaryota</taxon>
        <taxon>Sar</taxon>
        <taxon>Alveolata</taxon>
        <taxon>Perkinsozoa</taxon>
        <taxon>Perkinsea</taxon>
        <taxon>Perkinsida</taxon>
        <taxon>Perkinsidae</taxon>
        <taxon>Perkinsus</taxon>
    </lineage>
</organism>
<protein>
    <submittedName>
        <fullName evidence="1">Uncharacterized protein</fullName>
    </submittedName>
</protein>
<proteinExistence type="predicted"/>
<dbReference type="OrthoDB" id="10369616at2759"/>
<evidence type="ECO:0000313" key="1">
    <source>
        <dbReference type="EMBL" id="KAF4650719.1"/>
    </source>
</evidence>
<dbReference type="Proteomes" id="UP000570595">
    <property type="component" value="Unassembled WGS sequence"/>
</dbReference>
<gene>
    <name evidence="1" type="ORF">FOZ61_011087</name>
</gene>
<comment type="caution">
    <text evidence="1">The sequence shown here is derived from an EMBL/GenBank/DDBJ whole genome shotgun (WGS) entry which is preliminary data.</text>
</comment>
<reference evidence="1 2" key="1">
    <citation type="submission" date="2020-04" db="EMBL/GenBank/DDBJ databases">
        <title>Perkinsus olseni comparative genomics.</title>
        <authorList>
            <person name="Bogema D.R."/>
        </authorList>
    </citation>
    <scope>NUCLEOTIDE SEQUENCE [LARGE SCALE GENOMIC DNA]</scope>
    <source>
        <strain evidence="1">ATCC PRA-179</strain>
    </source>
</reference>
<dbReference type="EMBL" id="JABAHT010000983">
    <property type="protein sequence ID" value="KAF4650719.1"/>
    <property type="molecule type" value="Genomic_DNA"/>
</dbReference>
<accession>A0A7J6KVU8</accession>